<evidence type="ECO:0000256" key="4">
    <source>
        <dbReference type="SAM" id="SignalP"/>
    </source>
</evidence>
<dbReference type="SUPFAM" id="SSF53822">
    <property type="entry name" value="Periplasmic binding protein-like I"/>
    <property type="match status" value="1"/>
</dbReference>
<dbReference type="Gene3D" id="3.40.50.2300">
    <property type="match status" value="2"/>
</dbReference>
<sequence length="399" mass="42065">MNNKWKTLLGAAFLTTVMPLAAVAQGGPLRILVLDDMSGIFAANGGPGTLMAVQMAVEDAGGKVLGRPIEVLHADHQNKPDVGSAQAQRYIQEYGIRAMTLGGSSAVGLAAQARAAEAKVFTLASGAYAPNFSEAQCSPYGFQFAPSTQELSRAVTSRIVGEGKKTWYMIAADYVFGHTLIADATKSIQASGGKVIGQTLHPLNSNDMASALLTAQGSGADVIGLANAGTDLETTVKQAGQFGLGDKLAAMMVYENNIEALTLAASKGMRMSVSTYWDLNDKTRALAKRMMARNGGKTPTMGHMGAYGAVTHYLEAVKAAGTDDPDKVAAKMRELPITTGIWENPRIQANGRVTYDMLLVEVKTPAESKGPNDLYKIVAKIPADGLFRTAKESGCPFVK</sequence>
<proteinExistence type="inferred from homology"/>
<feature type="chain" id="PRO_5046206611" evidence="4">
    <location>
        <begin position="25"/>
        <end position="399"/>
    </location>
</feature>
<keyword evidence="3" id="KW-0029">Amino-acid transport</keyword>
<organism evidence="6 7">
    <name type="scientific">Microvirga arsenatis</name>
    <dbReference type="NCBI Taxonomy" id="2692265"/>
    <lineage>
        <taxon>Bacteria</taxon>
        <taxon>Pseudomonadati</taxon>
        <taxon>Pseudomonadota</taxon>
        <taxon>Alphaproteobacteria</taxon>
        <taxon>Hyphomicrobiales</taxon>
        <taxon>Methylobacteriaceae</taxon>
        <taxon>Microvirga</taxon>
    </lineage>
</organism>
<dbReference type="EMBL" id="JAAAXJ010000006">
    <property type="protein sequence ID" value="NBJ25423.1"/>
    <property type="molecule type" value="Genomic_DNA"/>
</dbReference>
<comment type="similarity">
    <text evidence="1">Belongs to the leucine-binding protein family.</text>
</comment>
<dbReference type="InterPro" id="IPR028081">
    <property type="entry name" value="Leu-bd"/>
</dbReference>
<keyword evidence="2 4" id="KW-0732">Signal</keyword>
<dbReference type="Proteomes" id="UP000818323">
    <property type="component" value="Unassembled WGS sequence"/>
</dbReference>
<protein>
    <submittedName>
        <fullName evidence="6">ABC transporter substrate-binding protein</fullName>
    </submittedName>
</protein>
<gene>
    <name evidence="6" type="ORF">GR303_13765</name>
</gene>
<dbReference type="CDD" id="cd06327">
    <property type="entry name" value="PBP1_SBP-like"/>
    <property type="match status" value="1"/>
</dbReference>
<reference evidence="6 7" key="1">
    <citation type="submission" date="2020-01" db="EMBL/GenBank/DDBJ databases">
        <title>Microvirga sp. nov., an arsenate reduction bacterium isolated from Tibet hotspring sediments.</title>
        <authorList>
            <person name="Yuan C.-G."/>
        </authorList>
    </citation>
    <scope>NUCLEOTIDE SEQUENCE [LARGE SCALE GENOMIC DNA]</scope>
    <source>
        <strain evidence="6 7">SYSU G3D203</strain>
    </source>
</reference>
<name>A0ABW9YZC7_9HYPH</name>
<evidence type="ECO:0000259" key="5">
    <source>
        <dbReference type="Pfam" id="PF13458"/>
    </source>
</evidence>
<evidence type="ECO:0000256" key="3">
    <source>
        <dbReference type="ARBA" id="ARBA00022970"/>
    </source>
</evidence>
<feature type="signal peptide" evidence="4">
    <location>
        <begin position="1"/>
        <end position="24"/>
    </location>
</feature>
<keyword evidence="7" id="KW-1185">Reference proteome</keyword>
<evidence type="ECO:0000313" key="7">
    <source>
        <dbReference type="Proteomes" id="UP000818323"/>
    </source>
</evidence>
<dbReference type="PANTHER" id="PTHR30483:SF6">
    <property type="entry name" value="PERIPLASMIC BINDING PROTEIN OF ABC TRANSPORTER FOR NATURAL AMINO ACIDS"/>
    <property type="match status" value="1"/>
</dbReference>
<accession>A0ABW9YZC7</accession>
<evidence type="ECO:0000256" key="1">
    <source>
        <dbReference type="ARBA" id="ARBA00010062"/>
    </source>
</evidence>
<evidence type="ECO:0000256" key="2">
    <source>
        <dbReference type="ARBA" id="ARBA00022729"/>
    </source>
</evidence>
<comment type="caution">
    <text evidence="6">The sequence shown here is derived from an EMBL/GenBank/DDBJ whole genome shotgun (WGS) entry which is preliminary data.</text>
</comment>
<dbReference type="Pfam" id="PF13458">
    <property type="entry name" value="Peripla_BP_6"/>
    <property type="match status" value="1"/>
</dbReference>
<evidence type="ECO:0000313" key="6">
    <source>
        <dbReference type="EMBL" id="NBJ25423.1"/>
    </source>
</evidence>
<feature type="domain" description="Leucine-binding protein" evidence="5">
    <location>
        <begin position="28"/>
        <end position="363"/>
    </location>
</feature>
<dbReference type="InterPro" id="IPR051010">
    <property type="entry name" value="BCAA_transport"/>
</dbReference>
<dbReference type="InterPro" id="IPR028082">
    <property type="entry name" value="Peripla_BP_I"/>
</dbReference>
<dbReference type="PANTHER" id="PTHR30483">
    <property type="entry name" value="LEUCINE-SPECIFIC-BINDING PROTEIN"/>
    <property type="match status" value="1"/>
</dbReference>
<keyword evidence="3" id="KW-0813">Transport</keyword>